<gene>
    <name evidence="2" type="ORF">A6A04_08670</name>
</gene>
<dbReference type="InterPro" id="IPR037522">
    <property type="entry name" value="HD_GYP_dom"/>
</dbReference>
<protein>
    <submittedName>
        <fullName evidence="2">Phosphodiesterase</fullName>
    </submittedName>
</protein>
<sequence>MGTPSRPPSAVHQGLAERLICIHDEIKGGDDLTALSRIAIALYDERTDILKTFIHSSDGDSPFDHSAARLSTLPTLQELARTGGRRVINDLEAVAATGQEHANRLSSLGYGSSYTMPIRSKNQFFGFLFLNSFSKDFFTPKVVHRLRPYAEMIALLVMRELDMVRMMQAAVRVIRQVSAVRDEETGAHLARMARYTRMIAVKLADRHGFNDEFIEYLFQFAPLHDVGKISVPDHILFKPGRLDEGEFEIMKGHVKRGLEIVDLMAHDFGMQSLSYFSVLRNVIAYHHEALDGSGYPHGLKGAEIPMEARIAAVADVFDALTSERPYKKAWSNDQALDLLVDQSGTKFDPDCVAALVDCRAEIADIQSRFEATVFD</sequence>
<feature type="domain" description="HD-GYP" evidence="1">
    <location>
        <begin position="163"/>
        <end position="371"/>
    </location>
</feature>
<dbReference type="Gene3D" id="1.10.3210.10">
    <property type="entry name" value="Hypothetical protein af1432"/>
    <property type="match status" value="1"/>
</dbReference>
<accession>A0A178M5Q3</accession>
<dbReference type="InterPro" id="IPR029016">
    <property type="entry name" value="GAF-like_dom_sf"/>
</dbReference>
<dbReference type="InterPro" id="IPR052020">
    <property type="entry name" value="Cyclic_di-GMP/3'3'-cGAMP_PDE"/>
</dbReference>
<dbReference type="CDD" id="cd00077">
    <property type="entry name" value="HDc"/>
    <property type="match status" value="1"/>
</dbReference>
<dbReference type="GO" id="GO:0008081">
    <property type="term" value="F:phosphoric diester hydrolase activity"/>
    <property type="evidence" value="ECO:0007669"/>
    <property type="project" value="UniProtKB-ARBA"/>
</dbReference>
<evidence type="ECO:0000313" key="2">
    <source>
        <dbReference type="EMBL" id="OAN44081.1"/>
    </source>
</evidence>
<dbReference type="PANTHER" id="PTHR45228">
    <property type="entry name" value="CYCLIC DI-GMP PHOSPHODIESTERASE TM_0186-RELATED"/>
    <property type="match status" value="1"/>
</dbReference>
<keyword evidence="3" id="KW-1185">Reference proteome</keyword>
<dbReference type="RefSeq" id="WP_068495878.1">
    <property type="nucleotide sequence ID" value="NZ_LWQT01000120.1"/>
</dbReference>
<evidence type="ECO:0000313" key="3">
    <source>
        <dbReference type="Proteomes" id="UP000078428"/>
    </source>
</evidence>
<dbReference type="SUPFAM" id="SSF109604">
    <property type="entry name" value="HD-domain/PDEase-like"/>
    <property type="match status" value="1"/>
</dbReference>
<dbReference type="SUPFAM" id="SSF55781">
    <property type="entry name" value="GAF domain-like"/>
    <property type="match status" value="1"/>
</dbReference>
<dbReference type="EMBL" id="LWQT01000120">
    <property type="protein sequence ID" value="OAN44081.1"/>
    <property type="molecule type" value="Genomic_DNA"/>
</dbReference>
<dbReference type="InterPro" id="IPR003607">
    <property type="entry name" value="HD/PDEase_dom"/>
</dbReference>
<reference evidence="2 3" key="1">
    <citation type="submission" date="2016-04" db="EMBL/GenBank/DDBJ databases">
        <title>Draft genome sequence of freshwater magnetotactic bacteria Magnetospirillum marisnigri SP-1 and Magnetospirillum moscoviense BB-1.</title>
        <authorList>
            <person name="Koziaeva V."/>
            <person name="Dziuba M.V."/>
            <person name="Ivanov T.M."/>
            <person name="Kuznetsov B."/>
            <person name="Grouzdev D.S."/>
        </authorList>
    </citation>
    <scope>NUCLEOTIDE SEQUENCE [LARGE SCALE GENOMIC DNA]</scope>
    <source>
        <strain evidence="2 3">SP-1</strain>
    </source>
</reference>
<proteinExistence type="predicted"/>
<dbReference type="STRING" id="1285242.A6A04_08670"/>
<dbReference type="Proteomes" id="UP000078428">
    <property type="component" value="Unassembled WGS sequence"/>
</dbReference>
<dbReference type="OrthoDB" id="9176789at2"/>
<name>A0A178M5Q3_9PROT</name>
<comment type="caution">
    <text evidence="2">The sequence shown here is derived from an EMBL/GenBank/DDBJ whole genome shotgun (WGS) entry which is preliminary data.</text>
</comment>
<dbReference type="Gene3D" id="3.30.450.40">
    <property type="match status" value="1"/>
</dbReference>
<dbReference type="AlphaFoldDB" id="A0A178M5Q3"/>
<evidence type="ECO:0000259" key="1">
    <source>
        <dbReference type="PROSITE" id="PS51832"/>
    </source>
</evidence>
<dbReference type="Pfam" id="PF13487">
    <property type="entry name" value="HD_5"/>
    <property type="match status" value="1"/>
</dbReference>
<dbReference type="SMART" id="SM00471">
    <property type="entry name" value="HDc"/>
    <property type="match status" value="1"/>
</dbReference>
<dbReference type="PROSITE" id="PS51832">
    <property type="entry name" value="HD_GYP"/>
    <property type="match status" value="1"/>
</dbReference>
<organism evidence="2 3">
    <name type="scientific">Paramagnetospirillum marisnigri</name>
    <dbReference type="NCBI Taxonomy" id="1285242"/>
    <lineage>
        <taxon>Bacteria</taxon>
        <taxon>Pseudomonadati</taxon>
        <taxon>Pseudomonadota</taxon>
        <taxon>Alphaproteobacteria</taxon>
        <taxon>Rhodospirillales</taxon>
        <taxon>Magnetospirillaceae</taxon>
        <taxon>Paramagnetospirillum</taxon>
    </lineage>
</organism>
<dbReference type="PANTHER" id="PTHR45228:SF1">
    <property type="entry name" value="CYCLIC DI-GMP PHOSPHODIESTERASE TM_0186"/>
    <property type="match status" value="1"/>
</dbReference>